<dbReference type="InterPro" id="IPR023214">
    <property type="entry name" value="HAD_sf"/>
</dbReference>
<reference evidence="1 2" key="2">
    <citation type="submission" date="2024-02" db="EMBL/GenBank/DDBJ databases">
        <title>The Genome Sequence of Enterococcus diestrammenae JM9A.</title>
        <authorList>
            <person name="Earl A."/>
            <person name="Manson A."/>
            <person name="Gilmore M."/>
            <person name="Sanders J."/>
            <person name="Shea T."/>
            <person name="Howe W."/>
            <person name="Livny J."/>
            <person name="Cuomo C."/>
            <person name="Neafsey D."/>
            <person name="Birren B."/>
        </authorList>
    </citation>
    <scope>NUCLEOTIDE SEQUENCE [LARGE SCALE GENOMIC DNA]</scope>
    <source>
        <strain evidence="1 2">JM9A</strain>
    </source>
</reference>
<evidence type="ECO:0008006" key="3">
    <source>
        <dbReference type="Google" id="ProtNLM"/>
    </source>
</evidence>
<dbReference type="InterPro" id="IPR041492">
    <property type="entry name" value="HAD_2"/>
</dbReference>
<proteinExistence type="predicted"/>
<gene>
    <name evidence="1" type="ORF">BAU18_001700</name>
</gene>
<reference evidence="2" key="1">
    <citation type="submission" date="2016-06" db="EMBL/GenBank/DDBJ databases">
        <title>Four novel species of enterococci isolated from chicken manure.</title>
        <authorList>
            <person name="Van Tyne D."/>
        </authorList>
    </citation>
    <scope>NUCLEOTIDE SEQUENCE [LARGE SCALE GENOMIC DNA]</scope>
    <source>
        <strain evidence="2">JM9A</strain>
    </source>
</reference>
<evidence type="ECO:0000313" key="1">
    <source>
        <dbReference type="EMBL" id="MEO1782107.1"/>
    </source>
</evidence>
<name>A0ABV0F287_9ENTE</name>
<comment type="caution">
    <text evidence="1">The sequence shown here is derived from an EMBL/GenBank/DDBJ whole genome shotgun (WGS) entry which is preliminary data.</text>
</comment>
<evidence type="ECO:0000313" key="2">
    <source>
        <dbReference type="Proteomes" id="UP001429357"/>
    </source>
</evidence>
<dbReference type="SUPFAM" id="SSF56784">
    <property type="entry name" value="HAD-like"/>
    <property type="match status" value="1"/>
</dbReference>
<organism evidence="1 2">
    <name type="scientific">Enterococcus diestrammenae</name>
    <dbReference type="NCBI Taxonomy" id="1155073"/>
    <lineage>
        <taxon>Bacteria</taxon>
        <taxon>Bacillati</taxon>
        <taxon>Bacillota</taxon>
        <taxon>Bacilli</taxon>
        <taxon>Lactobacillales</taxon>
        <taxon>Enterococcaceae</taxon>
        <taxon>Enterococcus</taxon>
    </lineage>
</organism>
<dbReference type="InterPro" id="IPR050155">
    <property type="entry name" value="HAD-like_hydrolase_sf"/>
</dbReference>
<dbReference type="Gene3D" id="1.10.150.240">
    <property type="entry name" value="Putative phosphatase, domain 2"/>
    <property type="match status" value="1"/>
</dbReference>
<dbReference type="Gene3D" id="3.40.50.1000">
    <property type="entry name" value="HAD superfamily/HAD-like"/>
    <property type="match status" value="1"/>
</dbReference>
<dbReference type="EMBL" id="MAEI02000001">
    <property type="protein sequence ID" value="MEO1782107.1"/>
    <property type="molecule type" value="Genomic_DNA"/>
</dbReference>
<dbReference type="Proteomes" id="UP001429357">
    <property type="component" value="Unassembled WGS sequence"/>
</dbReference>
<dbReference type="InterPro" id="IPR023198">
    <property type="entry name" value="PGP-like_dom2"/>
</dbReference>
<dbReference type="Pfam" id="PF13419">
    <property type="entry name" value="HAD_2"/>
    <property type="match status" value="1"/>
</dbReference>
<dbReference type="NCBIfam" id="TIGR01549">
    <property type="entry name" value="HAD-SF-IA-v1"/>
    <property type="match status" value="1"/>
</dbReference>
<sequence length="204" mass="23461">MKNFIWDFDGTLYDTYPMILQAVMKVLQKNEVTADEREVYKMLKEFSSKKVADTYGIDFVSFTQALHGFEAADKREPCPFAGVKEMLAAIQASGARQFIMTHRWGEDTKKMLEKHDLLVYFEEIVGPEMNFARKPDPEAILYLVNKYQMVPEESVMIGDRIMDVLAGNRAGIRSCFFDNEGLLSDVNADFVYHSPQEMTQLLEK</sequence>
<dbReference type="SFLD" id="SFLDG01129">
    <property type="entry name" value="C1.5:_HAD__Beta-PGM__Phosphata"/>
    <property type="match status" value="1"/>
</dbReference>
<dbReference type="RefSeq" id="WP_161870476.1">
    <property type="nucleotide sequence ID" value="NZ_MAEI02000001.1"/>
</dbReference>
<protein>
    <recommendedName>
        <fullName evidence="3">Phosphoglycolate phosphatase</fullName>
    </recommendedName>
</protein>
<accession>A0ABV0F287</accession>
<dbReference type="InterPro" id="IPR006439">
    <property type="entry name" value="HAD-SF_hydro_IA"/>
</dbReference>
<dbReference type="SFLD" id="SFLDS00003">
    <property type="entry name" value="Haloacid_Dehalogenase"/>
    <property type="match status" value="1"/>
</dbReference>
<dbReference type="PANTHER" id="PTHR43434">
    <property type="entry name" value="PHOSPHOGLYCOLATE PHOSPHATASE"/>
    <property type="match status" value="1"/>
</dbReference>
<dbReference type="PANTHER" id="PTHR43434:SF25">
    <property type="entry name" value="PHOSPHOGLYCOLATE PHOSPHATASE"/>
    <property type="match status" value="1"/>
</dbReference>
<keyword evidence="2" id="KW-1185">Reference proteome</keyword>
<dbReference type="InterPro" id="IPR036412">
    <property type="entry name" value="HAD-like_sf"/>
</dbReference>